<protein>
    <submittedName>
        <fullName evidence="1">Uncharacterized protein</fullName>
    </submittedName>
</protein>
<evidence type="ECO:0000313" key="2">
    <source>
        <dbReference type="Proteomes" id="UP000039217"/>
    </source>
</evidence>
<proteinExistence type="predicted"/>
<evidence type="ECO:0000313" key="1">
    <source>
        <dbReference type="EMBL" id="CNW27006.1"/>
    </source>
</evidence>
<dbReference type="Proteomes" id="UP000039217">
    <property type="component" value="Unassembled WGS sequence"/>
</dbReference>
<sequence>MLSKIRKASRVLKSRATTIAGLIIGKMTFVNRRQALAPSTCAALSRSSGTSANPAKSSSDINGVVFQTSAITTMPNDGICCVSGALSYGSRLARYPVPGVQA</sequence>
<reference evidence="1 2" key="1">
    <citation type="submission" date="2015-03" db="EMBL/GenBank/DDBJ databases">
        <authorList>
            <consortium name="Pathogen Informatics"/>
        </authorList>
    </citation>
    <scope>NUCLEOTIDE SEQUENCE [LARGE SCALE GENOMIC DNA]</scope>
    <source>
        <strain evidence="1 2">D00501624</strain>
    </source>
</reference>
<gene>
    <name evidence="1" type="ORF">ERS007661_03750</name>
</gene>
<dbReference type="EMBL" id="CQQC01001822">
    <property type="protein sequence ID" value="CNW27006.1"/>
    <property type="molecule type" value="Genomic_DNA"/>
</dbReference>
<dbReference type="AlphaFoldDB" id="A0A655FWT2"/>
<accession>A0A655FWT2</accession>
<name>A0A655FWT2_MYCTX</name>
<organism evidence="1 2">
    <name type="scientific">Mycobacterium tuberculosis</name>
    <dbReference type="NCBI Taxonomy" id="1773"/>
    <lineage>
        <taxon>Bacteria</taxon>
        <taxon>Bacillati</taxon>
        <taxon>Actinomycetota</taxon>
        <taxon>Actinomycetes</taxon>
        <taxon>Mycobacteriales</taxon>
        <taxon>Mycobacteriaceae</taxon>
        <taxon>Mycobacterium</taxon>
        <taxon>Mycobacterium tuberculosis complex</taxon>
    </lineage>
</organism>